<reference evidence="1" key="1">
    <citation type="submission" date="2022-07" db="EMBL/GenBank/DDBJ databases">
        <title>Genome Sequence of Phlebia brevispora.</title>
        <authorList>
            <person name="Buettner E."/>
        </authorList>
    </citation>
    <scope>NUCLEOTIDE SEQUENCE</scope>
    <source>
        <strain evidence="1">MPL23</strain>
    </source>
</reference>
<comment type="caution">
    <text evidence="1">The sequence shown here is derived from an EMBL/GenBank/DDBJ whole genome shotgun (WGS) entry which is preliminary data.</text>
</comment>
<protein>
    <submittedName>
        <fullName evidence="1">Uncharacterized protein</fullName>
    </submittedName>
</protein>
<keyword evidence="2" id="KW-1185">Reference proteome</keyword>
<evidence type="ECO:0000313" key="2">
    <source>
        <dbReference type="Proteomes" id="UP001148662"/>
    </source>
</evidence>
<sequence>MGNDRSHRSHRPSEKQRQIDLEREERINAASAKRNKPPRNDPNEVQKRREGVSGSIVSKTIELSKRTVTPRSVARSQPEGSRKSLARAKAVPSGKENVPSPLQSDLGSPIRLRRKEKDVTECFSDDANNTANPRQRHQQAYSDDSDHEEYFRRTYKERYGRSPLSPLSPRSNTSEKALQGGRECTPDEGDGQYASQDELNEEHSRHDEERSRYSDRELRTSNSEDGENLSMMH</sequence>
<name>A0ACC1T2N7_9APHY</name>
<dbReference type="Proteomes" id="UP001148662">
    <property type="component" value="Unassembled WGS sequence"/>
</dbReference>
<proteinExistence type="predicted"/>
<dbReference type="EMBL" id="JANHOG010000811">
    <property type="protein sequence ID" value="KAJ3551365.1"/>
    <property type="molecule type" value="Genomic_DNA"/>
</dbReference>
<organism evidence="1 2">
    <name type="scientific">Phlebia brevispora</name>
    <dbReference type="NCBI Taxonomy" id="194682"/>
    <lineage>
        <taxon>Eukaryota</taxon>
        <taxon>Fungi</taxon>
        <taxon>Dikarya</taxon>
        <taxon>Basidiomycota</taxon>
        <taxon>Agaricomycotina</taxon>
        <taxon>Agaricomycetes</taxon>
        <taxon>Polyporales</taxon>
        <taxon>Meruliaceae</taxon>
        <taxon>Phlebia</taxon>
    </lineage>
</organism>
<gene>
    <name evidence="1" type="ORF">NM688_g4744</name>
</gene>
<evidence type="ECO:0000313" key="1">
    <source>
        <dbReference type="EMBL" id="KAJ3551365.1"/>
    </source>
</evidence>
<accession>A0ACC1T2N7</accession>